<dbReference type="HAMAP" id="MF_01008">
    <property type="entry name" value="MraZ"/>
    <property type="match status" value="1"/>
</dbReference>
<dbReference type="InterPro" id="IPR020603">
    <property type="entry name" value="MraZ_dom"/>
</dbReference>
<keyword evidence="5 7" id="KW-0238">DNA-binding</keyword>
<dbReference type="AlphaFoldDB" id="A0A9D1LP63"/>
<gene>
    <name evidence="7 9" type="primary">mraZ</name>
    <name evidence="9" type="ORF">IAC52_03905</name>
</gene>
<reference evidence="9" key="1">
    <citation type="submission" date="2020-10" db="EMBL/GenBank/DDBJ databases">
        <authorList>
            <person name="Gilroy R."/>
        </authorList>
    </citation>
    <scope>NUCLEOTIDE SEQUENCE</scope>
    <source>
        <strain evidence="9">ChiGjej1B1-22543</strain>
    </source>
</reference>
<evidence type="ECO:0000256" key="6">
    <source>
        <dbReference type="ARBA" id="ARBA00023163"/>
    </source>
</evidence>
<feature type="domain" description="SpoVT-AbrB" evidence="8">
    <location>
        <begin position="77"/>
        <end position="120"/>
    </location>
</feature>
<dbReference type="PANTHER" id="PTHR34701">
    <property type="entry name" value="TRANSCRIPTIONAL REGULATOR MRAZ"/>
    <property type="match status" value="1"/>
</dbReference>
<evidence type="ECO:0000313" key="10">
    <source>
        <dbReference type="Proteomes" id="UP000824070"/>
    </source>
</evidence>
<dbReference type="InterPro" id="IPR035642">
    <property type="entry name" value="MraZ_N"/>
</dbReference>
<feature type="domain" description="SpoVT-AbrB" evidence="8">
    <location>
        <begin position="5"/>
        <end position="48"/>
    </location>
</feature>
<dbReference type="Gene3D" id="3.40.1550.20">
    <property type="entry name" value="Transcriptional regulator MraZ domain"/>
    <property type="match status" value="1"/>
</dbReference>
<evidence type="ECO:0000313" key="9">
    <source>
        <dbReference type="EMBL" id="HIU45422.1"/>
    </source>
</evidence>
<dbReference type="GO" id="GO:0003700">
    <property type="term" value="F:DNA-binding transcription factor activity"/>
    <property type="evidence" value="ECO:0007669"/>
    <property type="project" value="UniProtKB-UniRule"/>
</dbReference>
<dbReference type="InterPro" id="IPR038619">
    <property type="entry name" value="MraZ_sf"/>
</dbReference>
<dbReference type="InterPro" id="IPR037914">
    <property type="entry name" value="SpoVT-AbrB_sf"/>
</dbReference>
<evidence type="ECO:0000256" key="1">
    <source>
        <dbReference type="ARBA" id="ARBA00013860"/>
    </source>
</evidence>
<evidence type="ECO:0000256" key="7">
    <source>
        <dbReference type="HAMAP-Rule" id="MF_01008"/>
    </source>
</evidence>
<name>A0A9D1LP63_9FIRM</name>
<dbReference type="GO" id="GO:0000976">
    <property type="term" value="F:transcription cis-regulatory region binding"/>
    <property type="evidence" value="ECO:0007669"/>
    <property type="project" value="TreeGrafter"/>
</dbReference>
<keyword evidence="2 7" id="KW-0963">Cytoplasm</keyword>
<dbReference type="GO" id="GO:2000143">
    <property type="term" value="P:negative regulation of DNA-templated transcription initiation"/>
    <property type="evidence" value="ECO:0007669"/>
    <property type="project" value="TreeGrafter"/>
</dbReference>
<evidence type="ECO:0000259" key="8">
    <source>
        <dbReference type="PROSITE" id="PS51740"/>
    </source>
</evidence>
<dbReference type="NCBIfam" id="TIGR00242">
    <property type="entry name" value="division/cell wall cluster transcriptional repressor MraZ"/>
    <property type="match status" value="1"/>
</dbReference>
<comment type="subunit">
    <text evidence="7">Forms oligomers.</text>
</comment>
<comment type="similarity">
    <text evidence="7">Belongs to the MraZ family.</text>
</comment>
<evidence type="ECO:0000256" key="4">
    <source>
        <dbReference type="ARBA" id="ARBA00023015"/>
    </source>
</evidence>
<comment type="subcellular location">
    <subcellularLocation>
        <location evidence="7">Cytoplasm</location>
        <location evidence="7">Nucleoid</location>
    </subcellularLocation>
</comment>
<dbReference type="CDD" id="cd16321">
    <property type="entry name" value="MraZ_C"/>
    <property type="match status" value="1"/>
</dbReference>
<comment type="caution">
    <text evidence="9">The sequence shown here is derived from an EMBL/GenBank/DDBJ whole genome shotgun (WGS) entry which is preliminary data.</text>
</comment>
<dbReference type="InterPro" id="IPR003444">
    <property type="entry name" value="MraZ"/>
</dbReference>
<dbReference type="PROSITE" id="PS51740">
    <property type="entry name" value="SPOVT_ABRB"/>
    <property type="match status" value="2"/>
</dbReference>
<sequence length="140" mass="16223">MYFGTYRRTIDDKGRLQIPPKLLSSEDEKTLYILKGFDGCLSVYPEEAFSRLMDKLQSLSFRDPSSRAYMRLALASMAELRIDAHGRITIGRELLDKYRIDGEVTLVGVIDHFEIWEPKAQEEYFKAKDKEYESLASEAK</sequence>
<proteinExistence type="inferred from homology"/>
<accession>A0A9D1LP63</accession>
<keyword evidence="4 7" id="KW-0805">Transcription regulation</keyword>
<protein>
    <recommendedName>
        <fullName evidence="1 7">Transcriptional regulator MraZ</fullName>
    </recommendedName>
</protein>
<dbReference type="InterPro" id="IPR007159">
    <property type="entry name" value="SpoVT-AbrB_dom"/>
</dbReference>
<dbReference type="GO" id="GO:0005737">
    <property type="term" value="C:cytoplasm"/>
    <property type="evidence" value="ECO:0007669"/>
    <property type="project" value="UniProtKB-UniRule"/>
</dbReference>
<reference evidence="9" key="2">
    <citation type="journal article" date="2021" name="PeerJ">
        <title>Extensive microbial diversity within the chicken gut microbiome revealed by metagenomics and culture.</title>
        <authorList>
            <person name="Gilroy R."/>
            <person name="Ravi A."/>
            <person name="Getino M."/>
            <person name="Pursley I."/>
            <person name="Horton D.L."/>
            <person name="Alikhan N.F."/>
            <person name="Baker D."/>
            <person name="Gharbi K."/>
            <person name="Hall N."/>
            <person name="Watson M."/>
            <person name="Adriaenssens E.M."/>
            <person name="Foster-Nyarko E."/>
            <person name="Jarju S."/>
            <person name="Secka A."/>
            <person name="Antonio M."/>
            <person name="Oren A."/>
            <person name="Chaudhuri R.R."/>
            <person name="La Ragione R."/>
            <person name="Hildebrand F."/>
            <person name="Pallen M.J."/>
        </authorList>
    </citation>
    <scope>NUCLEOTIDE SEQUENCE</scope>
    <source>
        <strain evidence="9">ChiGjej1B1-22543</strain>
    </source>
</reference>
<dbReference type="Pfam" id="PF02381">
    <property type="entry name" value="MraZ"/>
    <property type="match status" value="2"/>
</dbReference>
<dbReference type="InterPro" id="IPR035644">
    <property type="entry name" value="MraZ_C"/>
</dbReference>
<evidence type="ECO:0000256" key="2">
    <source>
        <dbReference type="ARBA" id="ARBA00022490"/>
    </source>
</evidence>
<dbReference type="Proteomes" id="UP000824070">
    <property type="component" value="Unassembled WGS sequence"/>
</dbReference>
<evidence type="ECO:0000256" key="5">
    <source>
        <dbReference type="ARBA" id="ARBA00023125"/>
    </source>
</evidence>
<dbReference type="EMBL" id="DVMV01000028">
    <property type="protein sequence ID" value="HIU45422.1"/>
    <property type="molecule type" value="Genomic_DNA"/>
</dbReference>
<dbReference type="CDD" id="cd16320">
    <property type="entry name" value="MraZ_N"/>
    <property type="match status" value="1"/>
</dbReference>
<dbReference type="SUPFAM" id="SSF89447">
    <property type="entry name" value="AbrB/MazE/MraZ-like"/>
    <property type="match status" value="1"/>
</dbReference>
<evidence type="ECO:0000256" key="3">
    <source>
        <dbReference type="ARBA" id="ARBA00022737"/>
    </source>
</evidence>
<dbReference type="PANTHER" id="PTHR34701:SF1">
    <property type="entry name" value="TRANSCRIPTIONAL REGULATOR MRAZ"/>
    <property type="match status" value="1"/>
</dbReference>
<organism evidence="9 10">
    <name type="scientific">Candidatus Alloenteromonas pullicola</name>
    <dbReference type="NCBI Taxonomy" id="2840784"/>
    <lineage>
        <taxon>Bacteria</taxon>
        <taxon>Bacillati</taxon>
        <taxon>Bacillota</taxon>
        <taxon>Bacillota incertae sedis</taxon>
        <taxon>Candidatus Alloenteromonas</taxon>
    </lineage>
</organism>
<keyword evidence="3" id="KW-0677">Repeat</keyword>
<keyword evidence="6 7" id="KW-0804">Transcription</keyword>
<dbReference type="GO" id="GO:0009295">
    <property type="term" value="C:nucleoid"/>
    <property type="evidence" value="ECO:0007669"/>
    <property type="project" value="UniProtKB-SubCell"/>
</dbReference>